<sequence>MSPEDVQSNEDDHQSLNSSSITTESENSNALDQDEVSSTKSLQSDDDEKFPFTKSDDPLLAEYVRKKAMENIEKKRKLYIDYKKEQKGRMISFLTSILTDPVAPIFNQVLKQYLKPINFSIFEGIEAEKVKNLISSEEEIEKLRKSIEGIPSNIFNEEKRRNLDTTGQDFSQMPAITKEDESR</sequence>
<accession>A0AA88KKS2</accession>
<proteinExistence type="predicted"/>
<protein>
    <submittedName>
        <fullName evidence="2">Uncharacterized protein</fullName>
    </submittedName>
</protein>
<feature type="region of interest" description="Disordered" evidence="1">
    <location>
        <begin position="1"/>
        <end position="54"/>
    </location>
</feature>
<comment type="caution">
    <text evidence="2">The sequence shown here is derived from an EMBL/GenBank/DDBJ whole genome shotgun (WGS) entry which is preliminary data.</text>
</comment>
<reference evidence="2 3" key="1">
    <citation type="journal article" date="2018" name="BMC Genomics">
        <title>The genome of Naegleria lovaniensis, the basis for a comparative approach to unravel pathogenicity factors of the human pathogenic amoeba N. fowleri.</title>
        <authorList>
            <person name="Liechti N."/>
            <person name="Schurch N."/>
            <person name="Bruggmann R."/>
            <person name="Wittwer M."/>
        </authorList>
    </citation>
    <scope>NUCLEOTIDE SEQUENCE [LARGE SCALE GENOMIC DNA]</scope>
    <source>
        <strain evidence="2 3">ATCC 30569</strain>
    </source>
</reference>
<organism evidence="2 3">
    <name type="scientific">Naegleria lovaniensis</name>
    <name type="common">Amoeba</name>
    <dbReference type="NCBI Taxonomy" id="51637"/>
    <lineage>
        <taxon>Eukaryota</taxon>
        <taxon>Discoba</taxon>
        <taxon>Heterolobosea</taxon>
        <taxon>Tetramitia</taxon>
        <taxon>Eutetramitia</taxon>
        <taxon>Vahlkampfiidae</taxon>
        <taxon>Naegleria</taxon>
    </lineage>
</organism>
<evidence type="ECO:0000313" key="2">
    <source>
        <dbReference type="EMBL" id="KAG2378119.1"/>
    </source>
</evidence>
<dbReference type="EMBL" id="PYSW02000035">
    <property type="protein sequence ID" value="KAG2378119.1"/>
    <property type="molecule type" value="Genomic_DNA"/>
</dbReference>
<feature type="compositionally biased region" description="Low complexity" evidence="1">
    <location>
        <begin position="15"/>
        <end position="29"/>
    </location>
</feature>
<dbReference type="GeneID" id="68101195"/>
<name>A0AA88KKS2_NAELO</name>
<dbReference type="RefSeq" id="XP_044545381.1">
    <property type="nucleotide sequence ID" value="XM_044698851.1"/>
</dbReference>
<gene>
    <name evidence="2" type="ORF">C9374_008741</name>
</gene>
<dbReference type="AlphaFoldDB" id="A0AA88KKS2"/>
<dbReference type="Proteomes" id="UP000816034">
    <property type="component" value="Unassembled WGS sequence"/>
</dbReference>
<evidence type="ECO:0000313" key="3">
    <source>
        <dbReference type="Proteomes" id="UP000816034"/>
    </source>
</evidence>
<keyword evidence="3" id="KW-1185">Reference proteome</keyword>
<feature type="region of interest" description="Disordered" evidence="1">
    <location>
        <begin position="158"/>
        <end position="183"/>
    </location>
</feature>
<evidence type="ECO:0000256" key="1">
    <source>
        <dbReference type="SAM" id="MobiDB-lite"/>
    </source>
</evidence>